<name>A0ABY2R8U5_9FLAO</name>
<organism evidence="1 2">
    <name type="scientific">Chryseobacterium candidae</name>
    <dbReference type="NCBI Taxonomy" id="1978493"/>
    <lineage>
        <taxon>Bacteria</taxon>
        <taxon>Pseudomonadati</taxon>
        <taxon>Bacteroidota</taxon>
        <taxon>Flavobacteriia</taxon>
        <taxon>Flavobacteriales</taxon>
        <taxon>Weeksellaceae</taxon>
        <taxon>Chryseobacterium group</taxon>
        <taxon>Chryseobacterium</taxon>
    </lineage>
</organism>
<accession>A0ABY2R8U5</accession>
<evidence type="ECO:0000313" key="2">
    <source>
        <dbReference type="Proteomes" id="UP000306038"/>
    </source>
</evidence>
<dbReference type="Proteomes" id="UP000306038">
    <property type="component" value="Unassembled WGS sequence"/>
</dbReference>
<evidence type="ECO:0008006" key="3">
    <source>
        <dbReference type="Google" id="ProtNLM"/>
    </source>
</evidence>
<sequence>MKKLLFIYVLFCLLSCDKIFKKKYYVEIDQNQKNEILGNDFNTKTEEFRAENINEAYKKAYSSFMISKEVAEGTRSSVLDTDVFGFRLLDENKKNITYLIPEKTKDFIHIVINELTAHISKDLKKGMKK</sequence>
<proteinExistence type="predicted"/>
<comment type="caution">
    <text evidence="1">The sequence shown here is derived from an EMBL/GenBank/DDBJ whole genome shotgun (WGS) entry which is preliminary data.</text>
</comment>
<dbReference type="RefSeq" id="WP_136521893.1">
    <property type="nucleotide sequence ID" value="NZ_SDLV01000015.1"/>
</dbReference>
<keyword evidence="2" id="KW-1185">Reference proteome</keyword>
<gene>
    <name evidence="1" type="ORF">EK417_08410</name>
</gene>
<evidence type="ECO:0000313" key="1">
    <source>
        <dbReference type="EMBL" id="THV61921.1"/>
    </source>
</evidence>
<protein>
    <recommendedName>
        <fullName evidence="3">Lipoprotein</fullName>
    </recommendedName>
</protein>
<reference evidence="1 2" key="1">
    <citation type="submission" date="2019-01" db="EMBL/GenBank/DDBJ databases">
        <authorList>
            <person name="B I."/>
            <person name="Ch S."/>
            <person name="Ch V.R."/>
        </authorList>
    </citation>
    <scope>NUCLEOTIDE SEQUENCE [LARGE SCALE GENOMIC DNA]</scope>
    <source>
        <strain evidence="1 2">JC507</strain>
    </source>
</reference>
<dbReference type="EMBL" id="SDLV01000015">
    <property type="protein sequence ID" value="THV61921.1"/>
    <property type="molecule type" value="Genomic_DNA"/>
</dbReference>